<keyword evidence="3" id="KW-1185">Reference proteome</keyword>
<dbReference type="PROSITE" id="PS51642">
    <property type="entry name" value="HEMOPEXIN_2"/>
    <property type="match status" value="1"/>
</dbReference>
<sequence length="117" mass="13392">MTIGEMFPFFEGMVFEYEVDAAFEDMERGKAYLFKGKECAHIAYNSRVPNLKSTYAITKAFPCLEGTVFYNGIETTFASYYANATYLFKEKSYVLLDFEPKTESSFIIVGVSEITRN</sequence>
<evidence type="ECO:0000313" key="2">
    <source>
        <dbReference type="EMBL" id="KAG5536816.1"/>
    </source>
</evidence>
<feature type="repeat" description="Hemopexin" evidence="1">
    <location>
        <begin position="16"/>
        <end position="63"/>
    </location>
</feature>
<dbReference type="InterPro" id="IPR018487">
    <property type="entry name" value="Hemopexin-like_repeat"/>
</dbReference>
<dbReference type="Proteomes" id="UP000823749">
    <property type="component" value="Chromosome 8"/>
</dbReference>
<evidence type="ECO:0000256" key="1">
    <source>
        <dbReference type="PROSITE-ProRule" id="PRU01011"/>
    </source>
</evidence>
<proteinExistence type="predicted"/>
<gene>
    <name evidence="2" type="ORF">RHGRI_024296</name>
</gene>
<organism evidence="2 3">
    <name type="scientific">Rhododendron griersonianum</name>
    <dbReference type="NCBI Taxonomy" id="479676"/>
    <lineage>
        <taxon>Eukaryota</taxon>
        <taxon>Viridiplantae</taxon>
        <taxon>Streptophyta</taxon>
        <taxon>Embryophyta</taxon>
        <taxon>Tracheophyta</taxon>
        <taxon>Spermatophyta</taxon>
        <taxon>Magnoliopsida</taxon>
        <taxon>eudicotyledons</taxon>
        <taxon>Gunneridae</taxon>
        <taxon>Pentapetalae</taxon>
        <taxon>asterids</taxon>
        <taxon>Ericales</taxon>
        <taxon>Ericaceae</taxon>
        <taxon>Ericoideae</taxon>
        <taxon>Rhodoreae</taxon>
        <taxon>Rhododendron</taxon>
    </lineage>
</organism>
<dbReference type="SUPFAM" id="SSF50923">
    <property type="entry name" value="Hemopexin-like domain"/>
    <property type="match status" value="1"/>
</dbReference>
<comment type="caution">
    <text evidence="2">The sequence shown here is derived from an EMBL/GenBank/DDBJ whole genome shotgun (WGS) entry which is preliminary data.</text>
</comment>
<dbReference type="Gene3D" id="2.110.10.10">
    <property type="entry name" value="Hemopexin-like domain"/>
    <property type="match status" value="1"/>
</dbReference>
<dbReference type="EMBL" id="JACTNZ010000008">
    <property type="protein sequence ID" value="KAG5536816.1"/>
    <property type="molecule type" value="Genomic_DNA"/>
</dbReference>
<name>A0AAV6J711_9ERIC</name>
<dbReference type="AlphaFoldDB" id="A0AAV6J711"/>
<accession>A0AAV6J711</accession>
<reference evidence="2" key="1">
    <citation type="submission" date="2020-08" db="EMBL/GenBank/DDBJ databases">
        <title>Plant Genome Project.</title>
        <authorList>
            <person name="Zhang R.-G."/>
        </authorList>
    </citation>
    <scope>NUCLEOTIDE SEQUENCE</scope>
    <source>
        <strain evidence="2">WSP0</strain>
        <tissue evidence="2">Leaf</tissue>
    </source>
</reference>
<dbReference type="InterPro" id="IPR036375">
    <property type="entry name" value="Hemopexin-like_dom_sf"/>
</dbReference>
<evidence type="ECO:0000313" key="3">
    <source>
        <dbReference type="Proteomes" id="UP000823749"/>
    </source>
</evidence>
<protein>
    <submittedName>
        <fullName evidence="2">Uncharacterized protein</fullName>
    </submittedName>
</protein>